<evidence type="ECO:0000313" key="1">
    <source>
        <dbReference type="EMBL" id="GMR33053.1"/>
    </source>
</evidence>
<organism evidence="1 2">
    <name type="scientific">Pristionchus mayeri</name>
    <dbReference type="NCBI Taxonomy" id="1317129"/>
    <lineage>
        <taxon>Eukaryota</taxon>
        <taxon>Metazoa</taxon>
        <taxon>Ecdysozoa</taxon>
        <taxon>Nematoda</taxon>
        <taxon>Chromadorea</taxon>
        <taxon>Rhabditida</taxon>
        <taxon>Rhabditina</taxon>
        <taxon>Diplogasteromorpha</taxon>
        <taxon>Diplogasteroidea</taxon>
        <taxon>Neodiplogasteridae</taxon>
        <taxon>Pristionchus</taxon>
    </lineage>
</organism>
<dbReference type="EMBL" id="BTRK01000001">
    <property type="protein sequence ID" value="GMR33053.1"/>
    <property type="molecule type" value="Genomic_DNA"/>
</dbReference>
<evidence type="ECO:0000313" key="2">
    <source>
        <dbReference type="Proteomes" id="UP001328107"/>
    </source>
</evidence>
<name>A0AAN4Z2U0_9BILA</name>
<gene>
    <name evidence="1" type="ORF">PMAYCL1PPCAC_03248</name>
</gene>
<comment type="caution">
    <text evidence="1">The sequence shown here is derived from an EMBL/GenBank/DDBJ whole genome shotgun (WGS) entry which is preliminary data.</text>
</comment>
<dbReference type="Proteomes" id="UP001328107">
    <property type="component" value="Unassembled WGS sequence"/>
</dbReference>
<proteinExistence type="predicted"/>
<protein>
    <submittedName>
        <fullName evidence="1">Uncharacterized protein</fullName>
    </submittedName>
</protein>
<reference evidence="2" key="1">
    <citation type="submission" date="2022-10" db="EMBL/GenBank/DDBJ databases">
        <title>Genome assembly of Pristionchus species.</title>
        <authorList>
            <person name="Yoshida K."/>
            <person name="Sommer R.J."/>
        </authorList>
    </citation>
    <scope>NUCLEOTIDE SEQUENCE [LARGE SCALE GENOMIC DNA]</scope>
    <source>
        <strain evidence="2">RS5460</strain>
    </source>
</reference>
<feature type="non-terminal residue" evidence="1">
    <location>
        <position position="125"/>
    </location>
</feature>
<accession>A0AAN4Z2U0</accession>
<feature type="non-terminal residue" evidence="1">
    <location>
        <position position="1"/>
    </location>
</feature>
<dbReference type="AlphaFoldDB" id="A0AAN4Z2U0"/>
<sequence>ISPIWNSSVVDYLSFPSLGTLERICIYPATRVQMVAIMPERHCMRVGVGRWLSLFKEHTGPDAIEVSCVPQKLEYTTDQSEIHSEQAQSLEQFLLCYAIAVLFNIAILCAENPRIGCYLLGIITV</sequence>
<keyword evidence="2" id="KW-1185">Reference proteome</keyword>